<evidence type="ECO:0000313" key="20">
    <source>
        <dbReference type="EMBL" id="MBO2442530.1"/>
    </source>
</evidence>
<keyword evidence="17" id="KW-1208">Phospholipid metabolism</keyword>
<dbReference type="Gene3D" id="1.20.120.1760">
    <property type="match status" value="1"/>
</dbReference>
<evidence type="ECO:0000256" key="14">
    <source>
        <dbReference type="ARBA" id="ARBA00024082"/>
    </source>
</evidence>
<feature type="compositionally biased region" description="Low complexity" evidence="19">
    <location>
        <begin position="197"/>
        <end position="219"/>
    </location>
</feature>
<evidence type="ECO:0000256" key="9">
    <source>
        <dbReference type="ARBA" id="ARBA00022723"/>
    </source>
</evidence>
<proteinExistence type="inferred from homology"/>
<comment type="cofactor">
    <cofactor evidence="17">
        <name>Mg(2+)</name>
        <dbReference type="ChEBI" id="CHEBI:18420"/>
    </cofactor>
    <text evidence="17">Contains a di-nuclear catalytic Mg(2+) center.</text>
</comment>
<evidence type="ECO:0000256" key="11">
    <source>
        <dbReference type="ARBA" id="ARBA00022989"/>
    </source>
</evidence>
<keyword evidence="7 17" id="KW-0808">Transferase</keyword>
<feature type="transmembrane region" description="Helical" evidence="17">
    <location>
        <begin position="152"/>
        <end position="180"/>
    </location>
</feature>
<dbReference type="HAMAP" id="MF_02241">
    <property type="entry name" value="PIP_synthase"/>
    <property type="match status" value="1"/>
</dbReference>
<feature type="binding site" evidence="17">
    <location>
        <position position="69"/>
    </location>
    <ligand>
        <name>a CDP-1,2-diacyl-sn-glycerol</name>
        <dbReference type="ChEBI" id="CHEBI:58332"/>
    </ligand>
</feature>
<feature type="binding site" evidence="17">
    <location>
        <position position="65"/>
    </location>
    <ligand>
        <name>Mg(2+)</name>
        <dbReference type="ChEBI" id="CHEBI:18420"/>
        <label>1</label>
    </ligand>
</feature>
<evidence type="ECO:0000256" key="1">
    <source>
        <dbReference type="ARBA" id="ARBA00004651"/>
    </source>
</evidence>
<evidence type="ECO:0000256" key="7">
    <source>
        <dbReference type="ARBA" id="ARBA00022679"/>
    </source>
</evidence>
<feature type="binding site" evidence="17">
    <location>
        <position position="86"/>
    </location>
    <ligand>
        <name>Mg(2+)</name>
        <dbReference type="ChEBI" id="CHEBI:18420"/>
        <label>1</label>
    </ligand>
</feature>
<evidence type="ECO:0000256" key="5">
    <source>
        <dbReference type="ARBA" id="ARBA00011738"/>
    </source>
</evidence>
<dbReference type="InterPro" id="IPR000462">
    <property type="entry name" value="CDP-OH_P_trans"/>
</dbReference>
<evidence type="ECO:0000256" key="2">
    <source>
        <dbReference type="ARBA" id="ARBA00004805"/>
    </source>
</evidence>
<comment type="caution">
    <text evidence="17">Lacks conserved residue(s) required for the propagation of feature annotation.</text>
</comment>
<sequence>MLNRIRPALGRVLTPIGRTVARTGVSPNAITVIGTAGVAAGALVLFPRGEFFWGTMVITAFVLFDMLDGAVARVTGKISKFGAFLDSTMDRVADAAIFSGLMIGLYRDGQHGLAGVALYCLVAGVVVSYAKARAEGLGYTCNVGIAERAERLIVALVAAGFDGLGVPFILAIALWVLAVLSTVTVGQRFATVYAQAKGDPAPKPAASGPAPGSGASAAGNEEDEENGERAHAKAGPQPRR</sequence>
<comment type="function">
    <text evidence="17">Catalyzes the conjugation of the 1'-hydroxyl group of D-myo-inositol-3-phosphate (also named L-myo-inositol-1-phosphate) with a lipid tail of cytidine diphosphate diacylglycerol (CDP-DAG), forming phosphatidylinositol phosphate (PIP) and CMP. PIP is a precursor of phosphatidylinositol (PI) which is an essential lipid required for cell wall formation.</text>
</comment>
<comment type="subunit">
    <text evidence="5 17">Homodimer.</text>
</comment>
<comment type="similarity">
    <text evidence="4 17 18">Belongs to the CDP-alcohol phosphatidyltransferase class-I family.</text>
</comment>
<reference evidence="20 21" key="1">
    <citation type="submission" date="2021-03" db="EMBL/GenBank/DDBJ databases">
        <authorList>
            <person name="Kanchanasin P."/>
            <person name="Saeng-In P."/>
            <person name="Phongsopitanun W."/>
            <person name="Yuki M."/>
            <person name="Kudo T."/>
            <person name="Ohkuma M."/>
            <person name="Tanasupawat S."/>
        </authorList>
    </citation>
    <scope>NUCLEOTIDE SEQUENCE [LARGE SCALE GENOMIC DNA]</scope>
    <source>
        <strain evidence="20 21">L46</strain>
    </source>
</reference>
<evidence type="ECO:0000313" key="21">
    <source>
        <dbReference type="Proteomes" id="UP000666915"/>
    </source>
</evidence>
<keyword evidence="10 17" id="KW-0460">Magnesium</keyword>
<keyword evidence="12 17" id="KW-0472">Membrane</keyword>
<feature type="binding site" evidence="17">
    <location>
        <begin position="28"/>
        <end position="31"/>
    </location>
    <ligand>
        <name>a CDP-1,2-diacyl-sn-glycerol</name>
        <dbReference type="ChEBI" id="CHEBI:58332"/>
    </ligand>
</feature>
<dbReference type="PROSITE" id="PS00379">
    <property type="entry name" value="CDP_ALCOHOL_P_TRANSF"/>
    <property type="match status" value="1"/>
</dbReference>
<dbReference type="EMBL" id="JAGEOK010000026">
    <property type="protein sequence ID" value="MBO2442530.1"/>
    <property type="molecule type" value="Genomic_DNA"/>
</dbReference>
<dbReference type="RefSeq" id="WP_208270854.1">
    <property type="nucleotide sequence ID" value="NZ_BAAAGM010000056.1"/>
</dbReference>
<gene>
    <name evidence="20" type="ORF">J4557_33885</name>
</gene>
<comment type="catalytic activity">
    <reaction evidence="16 17">
        <text>a CDP-1,2-diacyl-sn-glycerol + 1D-myo-inositol 3-phosphate = a 1,2-diacyl-sn-glycero-3-phospho-(1D-myo-inositol-3-phosphate) + CMP + H(+)</text>
        <dbReference type="Rhea" id="RHEA:60504"/>
        <dbReference type="ChEBI" id="CHEBI:15378"/>
        <dbReference type="ChEBI" id="CHEBI:58088"/>
        <dbReference type="ChEBI" id="CHEBI:58332"/>
        <dbReference type="ChEBI" id="CHEBI:58401"/>
        <dbReference type="ChEBI" id="CHEBI:60377"/>
    </reaction>
</comment>
<evidence type="ECO:0000256" key="16">
    <source>
        <dbReference type="ARBA" id="ARBA00048865"/>
    </source>
</evidence>
<evidence type="ECO:0000256" key="8">
    <source>
        <dbReference type="ARBA" id="ARBA00022692"/>
    </source>
</evidence>
<feature type="region of interest" description="Disordered" evidence="19">
    <location>
        <begin position="197"/>
        <end position="240"/>
    </location>
</feature>
<feature type="transmembrane region" description="Helical" evidence="17">
    <location>
        <begin position="112"/>
        <end position="132"/>
    </location>
</feature>
<accession>A0ABS3R8K2</accession>
<dbReference type="Pfam" id="PF01066">
    <property type="entry name" value="CDP-OH_P_transf"/>
    <property type="match status" value="1"/>
</dbReference>
<comment type="catalytic activity">
    <reaction evidence="13 17">
        <text>1,2-di-(9Z-octadecenoyl)-sn-glycero-3-cytidine-5'-diphosphate + 1D-myo-inositol 3-phosphate = 1,2-di-(9Z-octadecenoyl)-sn-glycero-3-phospho-(1D-myo-inositol-3-phosphate) + CMP + H(+)</text>
        <dbReference type="Rhea" id="RHEA:61216"/>
        <dbReference type="ChEBI" id="CHEBI:15378"/>
        <dbReference type="ChEBI" id="CHEBI:58401"/>
        <dbReference type="ChEBI" id="CHEBI:60377"/>
        <dbReference type="ChEBI" id="CHEBI:85356"/>
        <dbReference type="ChEBI" id="CHEBI:144472"/>
    </reaction>
</comment>
<feature type="transmembrane region" description="Helical" evidence="17">
    <location>
        <begin position="20"/>
        <end position="45"/>
    </location>
</feature>
<keyword evidence="8 17" id="KW-0812">Transmembrane</keyword>
<comment type="pathway">
    <text evidence="2 17">Phospholipid metabolism; phosphatidylinositol phosphate biosynthesis.</text>
</comment>
<feature type="binding site" evidence="17">
    <location>
        <position position="86"/>
    </location>
    <ligand>
        <name>Mg(2+)</name>
        <dbReference type="ChEBI" id="CHEBI:18420"/>
        <label>2</label>
    </ligand>
</feature>
<protein>
    <recommendedName>
        <fullName evidence="14 17">Phosphatidylinositol phosphate synthase</fullName>
        <shortName evidence="17">PIP synthase</shortName>
        <ecNumber evidence="17">2.7.8.-</ecNumber>
    </recommendedName>
    <alternativeName>
        <fullName evidence="15 17">CDP-diacylglycerol--D-myo-inositol-3-phosphate 3-phosphatidyltransferase</fullName>
    </alternativeName>
</protein>
<keyword evidence="9 17" id="KW-0479">Metal-binding</keyword>
<dbReference type="InterPro" id="IPR048254">
    <property type="entry name" value="CDP_ALCOHOL_P_TRANSF_CS"/>
</dbReference>
<keyword evidence="6 17" id="KW-1003">Cell membrane</keyword>
<keyword evidence="17" id="KW-0444">Lipid biosynthesis</keyword>
<feature type="binding site" evidence="17">
    <location>
        <position position="90"/>
    </location>
    <ligand>
        <name>Mg(2+)</name>
        <dbReference type="ChEBI" id="CHEBI:18420"/>
        <label>2</label>
    </ligand>
</feature>
<evidence type="ECO:0000256" key="10">
    <source>
        <dbReference type="ARBA" id="ARBA00022842"/>
    </source>
</evidence>
<feature type="transmembrane region" description="Helical" evidence="17">
    <location>
        <begin position="51"/>
        <end position="71"/>
    </location>
</feature>
<evidence type="ECO:0000256" key="13">
    <source>
        <dbReference type="ARBA" id="ARBA00023935"/>
    </source>
</evidence>
<dbReference type="InterPro" id="IPR043130">
    <property type="entry name" value="CDP-OH_PTrfase_TM_dom"/>
</dbReference>
<comment type="pathway">
    <text evidence="3">Lipid metabolism.</text>
</comment>
<evidence type="ECO:0000256" key="3">
    <source>
        <dbReference type="ARBA" id="ARBA00005189"/>
    </source>
</evidence>
<dbReference type="NCBIfam" id="NF045883">
    <property type="entry name" value="PIPSynth"/>
    <property type="match status" value="1"/>
</dbReference>
<feature type="binding site" evidence="17">
    <location>
        <position position="73"/>
    </location>
    <ligand>
        <name>a CDP-1,2-diacyl-sn-glycerol</name>
        <dbReference type="ChEBI" id="CHEBI:58332"/>
    </ligand>
</feature>
<evidence type="ECO:0000256" key="17">
    <source>
        <dbReference type="HAMAP-Rule" id="MF_02241"/>
    </source>
</evidence>
<keyword evidence="11 17" id="KW-1133">Transmembrane helix</keyword>
<evidence type="ECO:0000256" key="4">
    <source>
        <dbReference type="ARBA" id="ARBA00010441"/>
    </source>
</evidence>
<dbReference type="EC" id="2.7.8.-" evidence="17"/>
<evidence type="ECO:0000256" key="19">
    <source>
        <dbReference type="SAM" id="MobiDB-lite"/>
    </source>
</evidence>
<name>A0ABS3R8K2_9ACTN</name>
<evidence type="ECO:0000256" key="15">
    <source>
        <dbReference type="ARBA" id="ARBA00033137"/>
    </source>
</evidence>
<evidence type="ECO:0000256" key="18">
    <source>
        <dbReference type="RuleBase" id="RU003750"/>
    </source>
</evidence>
<keyword evidence="21" id="KW-1185">Reference proteome</keyword>
<dbReference type="Proteomes" id="UP000666915">
    <property type="component" value="Unassembled WGS sequence"/>
</dbReference>
<comment type="caution">
    <text evidence="20">The sequence shown here is derived from an EMBL/GenBank/DDBJ whole genome shotgun (WGS) entry which is preliminary data.</text>
</comment>
<keyword evidence="17" id="KW-0594">Phospholipid biosynthesis</keyword>
<feature type="binding site" evidence="17">
    <location>
        <position position="79"/>
    </location>
    <ligand>
        <name>a CDP-1,2-diacyl-sn-glycerol</name>
        <dbReference type="ChEBI" id="CHEBI:58332"/>
    </ligand>
</feature>
<evidence type="ECO:0000256" key="6">
    <source>
        <dbReference type="ARBA" id="ARBA00022475"/>
    </source>
</evidence>
<feature type="active site" description="Proton acceptor" evidence="17">
    <location>
        <position position="90"/>
    </location>
</feature>
<dbReference type="InterPro" id="IPR044268">
    <property type="entry name" value="PIP_synthase_PgsA1"/>
</dbReference>
<evidence type="ECO:0000256" key="12">
    <source>
        <dbReference type="ARBA" id="ARBA00023136"/>
    </source>
</evidence>
<keyword evidence="17" id="KW-0443">Lipid metabolism</keyword>
<feature type="binding site" evidence="17">
    <location>
        <position position="65"/>
    </location>
    <ligand>
        <name>Mg(2+)</name>
        <dbReference type="ChEBI" id="CHEBI:18420"/>
        <label>2</label>
    </ligand>
</feature>
<organism evidence="20 21">
    <name type="scientific">Actinomadura nitritigenes</name>
    <dbReference type="NCBI Taxonomy" id="134602"/>
    <lineage>
        <taxon>Bacteria</taxon>
        <taxon>Bacillati</taxon>
        <taxon>Actinomycetota</taxon>
        <taxon>Actinomycetes</taxon>
        <taxon>Streptosporangiales</taxon>
        <taxon>Thermomonosporaceae</taxon>
        <taxon>Actinomadura</taxon>
    </lineage>
</organism>
<feature type="binding site" evidence="17">
    <location>
        <position position="68"/>
    </location>
    <ligand>
        <name>Mg(2+)</name>
        <dbReference type="ChEBI" id="CHEBI:18420"/>
        <label>1</label>
    </ligand>
</feature>
<comment type="subcellular location">
    <subcellularLocation>
        <location evidence="1 17">Cell membrane</location>
        <topology evidence="1 17">Multi-pass membrane protein</topology>
    </subcellularLocation>
</comment>